<proteinExistence type="predicted"/>
<gene>
    <name evidence="1" type="ORF">Pcinc_017096</name>
</gene>
<keyword evidence="2" id="KW-1185">Reference proteome</keyword>
<accession>A0AAE1FR10</accession>
<evidence type="ECO:0000313" key="2">
    <source>
        <dbReference type="Proteomes" id="UP001286313"/>
    </source>
</evidence>
<name>A0AAE1FR10_PETCI</name>
<comment type="caution">
    <text evidence="1">The sequence shown here is derived from an EMBL/GenBank/DDBJ whole genome shotgun (WGS) entry which is preliminary data.</text>
</comment>
<dbReference type="Proteomes" id="UP001286313">
    <property type="component" value="Unassembled WGS sequence"/>
</dbReference>
<dbReference type="EMBL" id="JAWQEG010001567">
    <property type="protein sequence ID" value="KAK3878276.1"/>
    <property type="molecule type" value="Genomic_DNA"/>
</dbReference>
<evidence type="ECO:0000313" key="1">
    <source>
        <dbReference type="EMBL" id="KAK3878276.1"/>
    </source>
</evidence>
<sequence>MKRPVSEVYCTSPYYAVPQLQALPQAAVPPVQAAIPPPQPAPVPYTLHQSSLAPAYTPVFTHSLTPVTVSPALAPVSVSPVLTHFNPMMHFIDQVGPATPIARSLAGSLTLTLSRLLLLLLNF</sequence>
<protein>
    <submittedName>
        <fullName evidence="1">Uncharacterized protein</fullName>
    </submittedName>
</protein>
<reference evidence="1" key="1">
    <citation type="submission" date="2023-10" db="EMBL/GenBank/DDBJ databases">
        <title>Genome assemblies of two species of porcelain crab, Petrolisthes cinctipes and Petrolisthes manimaculis (Anomura: Porcellanidae).</title>
        <authorList>
            <person name="Angst P."/>
        </authorList>
    </citation>
    <scope>NUCLEOTIDE SEQUENCE</scope>
    <source>
        <strain evidence="1">PB745_01</strain>
        <tissue evidence="1">Gill</tissue>
    </source>
</reference>
<dbReference type="AlphaFoldDB" id="A0AAE1FR10"/>
<organism evidence="1 2">
    <name type="scientific">Petrolisthes cinctipes</name>
    <name type="common">Flat porcelain crab</name>
    <dbReference type="NCBI Taxonomy" id="88211"/>
    <lineage>
        <taxon>Eukaryota</taxon>
        <taxon>Metazoa</taxon>
        <taxon>Ecdysozoa</taxon>
        <taxon>Arthropoda</taxon>
        <taxon>Crustacea</taxon>
        <taxon>Multicrustacea</taxon>
        <taxon>Malacostraca</taxon>
        <taxon>Eumalacostraca</taxon>
        <taxon>Eucarida</taxon>
        <taxon>Decapoda</taxon>
        <taxon>Pleocyemata</taxon>
        <taxon>Anomura</taxon>
        <taxon>Galatheoidea</taxon>
        <taxon>Porcellanidae</taxon>
        <taxon>Petrolisthes</taxon>
    </lineage>
</organism>